<keyword evidence="4" id="KW-1003">Cell membrane</keyword>
<evidence type="ECO:0000256" key="8">
    <source>
        <dbReference type="ARBA" id="ARBA00022741"/>
    </source>
</evidence>
<feature type="transmembrane region" description="Helical" evidence="14">
    <location>
        <begin position="58"/>
        <end position="81"/>
    </location>
</feature>
<organism evidence="18 19">
    <name type="scientific">Terrihabitans soli</name>
    <dbReference type="NCBI Taxonomy" id="708113"/>
    <lineage>
        <taxon>Bacteria</taxon>
        <taxon>Pseudomonadati</taxon>
        <taxon>Pseudomonadota</taxon>
        <taxon>Alphaproteobacteria</taxon>
        <taxon>Hyphomicrobiales</taxon>
        <taxon>Terrihabitans</taxon>
    </lineage>
</organism>
<dbReference type="PANTHER" id="PTHR43065">
    <property type="entry name" value="SENSOR HISTIDINE KINASE"/>
    <property type="match status" value="1"/>
</dbReference>
<dbReference type="Proteomes" id="UP000515317">
    <property type="component" value="Chromosome"/>
</dbReference>
<dbReference type="EC" id="2.7.13.3" evidence="3"/>
<evidence type="ECO:0000256" key="13">
    <source>
        <dbReference type="ARBA" id="ARBA00023136"/>
    </source>
</evidence>
<feature type="transmembrane region" description="Helical" evidence="14">
    <location>
        <begin position="101"/>
        <end position="124"/>
    </location>
</feature>
<dbReference type="RefSeq" id="WP_225873875.1">
    <property type="nucleotide sequence ID" value="NZ_AP023361.1"/>
</dbReference>
<dbReference type="InterPro" id="IPR036097">
    <property type="entry name" value="HisK_dim/P_sf"/>
</dbReference>
<dbReference type="InterPro" id="IPR035965">
    <property type="entry name" value="PAS-like_dom_sf"/>
</dbReference>
<reference evidence="18 19" key="1">
    <citation type="submission" date="2020-08" db="EMBL/GenBank/DDBJ databases">
        <title>Genome sequence of Rhizobiales bacterium strain IZ6.</title>
        <authorList>
            <person name="Nakai R."/>
            <person name="Naganuma T."/>
        </authorList>
    </citation>
    <scope>NUCLEOTIDE SEQUENCE [LARGE SCALE GENOMIC DNA]</scope>
    <source>
        <strain evidence="18 19">IZ6</strain>
    </source>
</reference>
<comment type="catalytic activity">
    <reaction evidence="1">
        <text>ATP + protein L-histidine = ADP + protein N-phospho-L-histidine.</text>
        <dbReference type="EC" id="2.7.13.3"/>
    </reaction>
</comment>
<dbReference type="Pfam" id="PF02518">
    <property type="entry name" value="HATPase_c"/>
    <property type="match status" value="1"/>
</dbReference>
<keyword evidence="5" id="KW-0597">Phosphoprotein</keyword>
<proteinExistence type="predicted"/>
<keyword evidence="8" id="KW-0547">Nucleotide-binding</keyword>
<dbReference type="Gene3D" id="1.10.287.130">
    <property type="match status" value="1"/>
</dbReference>
<dbReference type="InterPro" id="IPR013767">
    <property type="entry name" value="PAS_fold"/>
</dbReference>
<evidence type="ECO:0000259" key="15">
    <source>
        <dbReference type="PROSITE" id="PS50109"/>
    </source>
</evidence>
<evidence type="ECO:0000256" key="7">
    <source>
        <dbReference type="ARBA" id="ARBA00022692"/>
    </source>
</evidence>
<dbReference type="InterPro" id="IPR000014">
    <property type="entry name" value="PAS"/>
</dbReference>
<dbReference type="SMART" id="SM00387">
    <property type="entry name" value="HATPase_c"/>
    <property type="match status" value="1"/>
</dbReference>
<dbReference type="Pfam" id="PF00512">
    <property type="entry name" value="HisKA"/>
    <property type="match status" value="1"/>
</dbReference>
<evidence type="ECO:0000256" key="10">
    <source>
        <dbReference type="ARBA" id="ARBA00022840"/>
    </source>
</evidence>
<evidence type="ECO:0000256" key="3">
    <source>
        <dbReference type="ARBA" id="ARBA00012438"/>
    </source>
</evidence>
<dbReference type="PIRSF" id="PIRSF037532">
    <property type="entry name" value="STHK_NtrY"/>
    <property type="match status" value="1"/>
</dbReference>
<dbReference type="SMART" id="SM00091">
    <property type="entry name" value="PAS"/>
    <property type="match status" value="1"/>
</dbReference>
<dbReference type="InterPro" id="IPR017232">
    <property type="entry name" value="NtrY"/>
</dbReference>
<dbReference type="SUPFAM" id="SSF55785">
    <property type="entry name" value="PYP-like sensor domain (PAS domain)"/>
    <property type="match status" value="1"/>
</dbReference>
<feature type="domain" description="PAS" evidence="16">
    <location>
        <begin position="388"/>
        <end position="448"/>
    </location>
</feature>
<dbReference type="GO" id="GO:0005886">
    <property type="term" value="C:plasma membrane"/>
    <property type="evidence" value="ECO:0007669"/>
    <property type="project" value="UniProtKB-SubCell"/>
</dbReference>
<dbReference type="InterPro" id="IPR005467">
    <property type="entry name" value="His_kinase_dom"/>
</dbReference>
<dbReference type="PROSITE" id="PS50885">
    <property type="entry name" value="HAMP"/>
    <property type="match status" value="1"/>
</dbReference>
<feature type="domain" description="HAMP" evidence="17">
    <location>
        <begin position="323"/>
        <end position="376"/>
    </location>
</feature>
<evidence type="ECO:0000256" key="5">
    <source>
        <dbReference type="ARBA" id="ARBA00022553"/>
    </source>
</evidence>
<evidence type="ECO:0000256" key="9">
    <source>
        <dbReference type="ARBA" id="ARBA00022777"/>
    </source>
</evidence>
<sequence length="748" mass="81726">MAIDTLSAAGSQTPEPISVAPPGPSRVGFVILVLALLSTLTTFLVLAGLTPLSPTHTVVVTTLCINVGFGVLLLGIIVWQARVLVLARHRKRAGAGLHKQVILLFGIIAVTPALLLAAVAVITLDRGLDQWFSTRARTIVDNALVVSRAYLEEQFRTIRAETLAMASDINRARPLFDNERDRFRDLVTVQSTIRGMQATYIIKRDLTVVERAANDGGRPVQMPPPNAFTQATDKEPAILSPNSANLIGAVFKLQGYDDLWVFVVRAVDPRATHYLRMTEAAAAEYIALDRRRFGVQVAFGLMYLVIGLTLLLAAIWIGLAFANRLVSPISRLIGAADQVAAGNLYVQVPHGKGEGDLGGLSETFNRMTAQLRTQRNALLEASEQIDERRRFTEAVLSGVTAGVIGLTGDGRITLVNRSASQLFGASEEEMLHRPLADLAPEFVELMDEATTGRNRVQGTVTFTRAGRERTVNVRVTREQSVAPEHGYVVTLDDITDLVTAQRTSAWADVARRIAHEIKNPLTPIQLSAERIRRKYGKNITEDREVFDQCTDTIVRQVEDIKRMVDEFSSFARMPKPVIEPANVSESVRRAVMMMRVGYPEITMDLTAPDDPLIARFDDRLMSQAVTNIVKNAAESIAAVSESERGEGRILVEVRSDQTRISIAVTDNGLGLPTENRSRLLEPYMTTREKGTGLGLAIVTKILEEHGGGIELADAPAVSLGGRGARVTLWLPQNAATEEQQETKTEVGA</sequence>
<evidence type="ECO:0000256" key="11">
    <source>
        <dbReference type="ARBA" id="ARBA00022989"/>
    </source>
</evidence>
<dbReference type="Pfam" id="PF00672">
    <property type="entry name" value="HAMP"/>
    <property type="match status" value="1"/>
</dbReference>
<evidence type="ECO:0000256" key="4">
    <source>
        <dbReference type="ARBA" id="ARBA00022475"/>
    </source>
</evidence>
<dbReference type="FunFam" id="1.10.287.130:FF:000107">
    <property type="entry name" value="Sensor histidine kinase YycG"/>
    <property type="match status" value="1"/>
</dbReference>
<dbReference type="SUPFAM" id="SSF55874">
    <property type="entry name" value="ATPase domain of HSP90 chaperone/DNA topoisomerase II/histidine kinase"/>
    <property type="match status" value="1"/>
</dbReference>
<dbReference type="PROSITE" id="PS50112">
    <property type="entry name" value="PAS"/>
    <property type="match status" value="1"/>
</dbReference>
<dbReference type="Gene3D" id="3.30.450.20">
    <property type="entry name" value="PAS domain"/>
    <property type="match status" value="1"/>
</dbReference>
<keyword evidence="12" id="KW-0902">Two-component regulatory system</keyword>
<dbReference type="SUPFAM" id="SSF158472">
    <property type="entry name" value="HAMP domain-like"/>
    <property type="match status" value="1"/>
</dbReference>
<dbReference type="InterPro" id="IPR045671">
    <property type="entry name" value="NtrY-like_N"/>
</dbReference>
<dbReference type="PANTHER" id="PTHR43065:SF10">
    <property type="entry name" value="PEROXIDE STRESS-ACTIVATED HISTIDINE KINASE MAK3"/>
    <property type="match status" value="1"/>
</dbReference>
<keyword evidence="11 14" id="KW-1133">Transmembrane helix</keyword>
<keyword evidence="10" id="KW-0067">ATP-binding</keyword>
<dbReference type="AlphaFoldDB" id="A0A6S6QPT6"/>
<comment type="subcellular location">
    <subcellularLocation>
        <location evidence="2">Cell membrane</location>
        <topology evidence="2">Multi-pass membrane protein</topology>
    </subcellularLocation>
</comment>
<dbReference type="InterPro" id="IPR003660">
    <property type="entry name" value="HAMP_dom"/>
</dbReference>
<dbReference type="KEGG" id="tso:IZ6_17540"/>
<dbReference type="PROSITE" id="PS50109">
    <property type="entry name" value="HIS_KIN"/>
    <property type="match status" value="1"/>
</dbReference>
<keyword evidence="13 14" id="KW-0472">Membrane</keyword>
<evidence type="ECO:0000259" key="17">
    <source>
        <dbReference type="PROSITE" id="PS50885"/>
    </source>
</evidence>
<gene>
    <name evidence="18" type="primary">ntrY</name>
    <name evidence="18" type="ORF">IZ6_17540</name>
</gene>
<dbReference type="GO" id="GO:0000155">
    <property type="term" value="F:phosphorelay sensor kinase activity"/>
    <property type="evidence" value="ECO:0007669"/>
    <property type="project" value="InterPro"/>
</dbReference>
<dbReference type="Pfam" id="PF19312">
    <property type="entry name" value="NtrY_N"/>
    <property type="match status" value="1"/>
</dbReference>
<dbReference type="GO" id="GO:0006355">
    <property type="term" value="P:regulation of DNA-templated transcription"/>
    <property type="evidence" value="ECO:0007669"/>
    <property type="project" value="InterPro"/>
</dbReference>
<dbReference type="InterPro" id="IPR003594">
    <property type="entry name" value="HATPase_dom"/>
</dbReference>
<dbReference type="SMART" id="SM00304">
    <property type="entry name" value="HAMP"/>
    <property type="match status" value="1"/>
</dbReference>
<dbReference type="Gene3D" id="3.30.565.10">
    <property type="entry name" value="Histidine kinase-like ATPase, C-terminal domain"/>
    <property type="match status" value="1"/>
</dbReference>
<dbReference type="PRINTS" id="PR00344">
    <property type="entry name" value="BCTRLSENSOR"/>
</dbReference>
<dbReference type="EMBL" id="AP023361">
    <property type="protein sequence ID" value="BCJ91019.1"/>
    <property type="molecule type" value="Genomic_DNA"/>
</dbReference>
<evidence type="ECO:0000313" key="18">
    <source>
        <dbReference type="EMBL" id="BCJ91019.1"/>
    </source>
</evidence>
<dbReference type="InterPro" id="IPR036890">
    <property type="entry name" value="HATPase_C_sf"/>
</dbReference>
<protein>
    <recommendedName>
        <fullName evidence="3">histidine kinase</fullName>
        <ecNumber evidence="3">2.7.13.3</ecNumber>
    </recommendedName>
</protein>
<dbReference type="InterPro" id="IPR003661">
    <property type="entry name" value="HisK_dim/P_dom"/>
</dbReference>
<feature type="transmembrane region" description="Helical" evidence="14">
    <location>
        <begin position="300"/>
        <end position="322"/>
    </location>
</feature>
<dbReference type="CDD" id="cd06225">
    <property type="entry name" value="HAMP"/>
    <property type="match status" value="1"/>
</dbReference>
<evidence type="ECO:0000256" key="12">
    <source>
        <dbReference type="ARBA" id="ARBA00023012"/>
    </source>
</evidence>
<feature type="domain" description="Histidine kinase" evidence="15">
    <location>
        <begin position="512"/>
        <end position="734"/>
    </location>
</feature>
<name>A0A6S6QPT6_9HYPH</name>
<accession>A0A6S6QPT6</accession>
<dbReference type="Pfam" id="PF00989">
    <property type="entry name" value="PAS"/>
    <property type="match status" value="1"/>
</dbReference>
<dbReference type="CDD" id="cd00130">
    <property type="entry name" value="PAS"/>
    <property type="match status" value="1"/>
</dbReference>
<dbReference type="GO" id="GO:0005524">
    <property type="term" value="F:ATP binding"/>
    <property type="evidence" value="ECO:0007669"/>
    <property type="project" value="UniProtKB-KW"/>
</dbReference>
<keyword evidence="9 18" id="KW-0418">Kinase</keyword>
<dbReference type="CDD" id="cd00082">
    <property type="entry name" value="HisKA"/>
    <property type="match status" value="1"/>
</dbReference>
<keyword evidence="6" id="KW-0808">Transferase</keyword>
<evidence type="ECO:0000256" key="6">
    <source>
        <dbReference type="ARBA" id="ARBA00022679"/>
    </source>
</evidence>
<dbReference type="Gene3D" id="6.10.340.10">
    <property type="match status" value="1"/>
</dbReference>
<evidence type="ECO:0000256" key="1">
    <source>
        <dbReference type="ARBA" id="ARBA00000085"/>
    </source>
</evidence>
<dbReference type="SMART" id="SM00388">
    <property type="entry name" value="HisKA"/>
    <property type="match status" value="1"/>
</dbReference>
<evidence type="ECO:0000313" key="19">
    <source>
        <dbReference type="Proteomes" id="UP000515317"/>
    </source>
</evidence>
<feature type="transmembrane region" description="Helical" evidence="14">
    <location>
        <begin position="27"/>
        <end position="46"/>
    </location>
</feature>
<keyword evidence="7 14" id="KW-0812">Transmembrane</keyword>
<dbReference type="SUPFAM" id="SSF47384">
    <property type="entry name" value="Homodimeric domain of signal transducing histidine kinase"/>
    <property type="match status" value="1"/>
</dbReference>
<evidence type="ECO:0000259" key="16">
    <source>
        <dbReference type="PROSITE" id="PS50112"/>
    </source>
</evidence>
<dbReference type="InterPro" id="IPR004358">
    <property type="entry name" value="Sig_transdc_His_kin-like_C"/>
</dbReference>
<keyword evidence="19" id="KW-1185">Reference proteome</keyword>
<evidence type="ECO:0000256" key="14">
    <source>
        <dbReference type="SAM" id="Phobius"/>
    </source>
</evidence>
<dbReference type="NCBIfam" id="TIGR00229">
    <property type="entry name" value="sensory_box"/>
    <property type="match status" value="1"/>
</dbReference>
<evidence type="ECO:0000256" key="2">
    <source>
        <dbReference type="ARBA" id="ARBA00004651"/>
    </source>
</evidence>